<sequence length="318" mass="35022">MEKTVDVQNQNSSLTSEEKSSNSSENVLLPQQTKQLSTTSDHAQQEVNKLKQKDVEGEEKSDRKEESPSLPSPQKPKEQPFTEGKSSLDENVPKSENVPQTENSSAATATATPQKIESQPKENMEPVSELNVNETLASNETKKDILHSPSPTEQKENGDLVINKITASSYQVIHGESHGHVHEEGSQDSQHYVIVEMDDSPNGGATAPTAPLLALPMASASRTIHKQAAVCIQCSKLVTEEVSDPVLNIMCKCSDTSLLHLSCKDAWSQLKGDKCSQCDQKIKVKSVRLRSFSPQTNSDNSQDPEVTTWKRSWCCWHD</sequence>
<feature type="compositionally biased region" description="Low complexity" evidence="1">
    <location>
        <begin position="11"/>
        <end position="29"/>
    </location>
</feature>
<evidence type="ECO:0008006" key="4">
    <source>
        <dbReference type="Google" id="ProtNLM"/>
    </source>
</evidence>
<reference evidence="2 3" key="1">
    <citation type="submission" date="2024-06" db="EMBL/GenBank/DDBJ databases">
        <title>A chromosome level genome sequence of Diviner's sage (Salvia divinorum).</title>
        <authorList>
            <person name="Ford S.A."/>
            <person name="Ro D.-K."/>
            <person name="Ness R.W."/>
            <person name="Phillips M.A."/>
        </authorList>
    </citation>
    <scope>NUCLEOTIDE SEQUENCE [LARGE SCALE GENOMIC DNA]</scope>
    <source>
        <strain evidence="2">SAF-2024a</strain>
        <tissue evidence="2">Leaf</tissue>
    </source>
</reference>
<dbReference type="AlphaFoldDB" id="A0ABD1GJ10"/>
<feature type="region of interest" description="Disordered" evidence="1">
    <location>
        <begin position="1"/>
        <end position="129"/>
    </location>
</feature>
<accession>A0ABD1GJ10</accession>
<dbReference type="Proteomes" id="UP001567538">
    <property type="component" value="Unassembled WGS sequence"/>
</dbReference>
<name>A0ABD1GJ10_SALDI</name>
<organism evidence="2 3">
    <name type="scientific">Salvia divinorum</name>
    <name type="common">Maria pastora</name>
    <name type="synonym">Diviner's sage</name>
    <dbReference type="NCBI Taxonomy" id="28513"/>
    <lineage>
        <taxon>Eukaryota</taxon>
        <taxon>Viridiplantae</taxon>
        <taxon>Streptophyta</taxon>
        <taxon>Embryophyta</taxon>
        <taxon>Tracheophyta</taxon>
        <taxon>Spermatophyta</taxon>
        <taxon>Magnoliopsida</taxon>
        <taxon>eudicotyledons</taxon>
        <taxon>Gunneridae</taxon>
        <taxon>Pentapetalae</taxon>
        <taxon>asterids</taxon>
        <taxon>lamiids</taxon>
        <taxon>Lamiales</taxon>
        <taxon>Lamiaceae</taxon>
        <taxon>Nepetoideae</taxon>
        <taxon>Mentheae</taxon>
        <taxon>Salviinae</taxon>
        <taxon>Salvia</taxon>
        <taxon>Salvia subgen. Calosphace</taxon>
    </lineage>
</organism>
<keyword evidence="3" id="KW-1185">Reference proteome</keyword>
<protein>
    <recommendedName>
        <fullName evidence="4">RING-CH-type domain-containing protein</fullName>
    </recommendedName>
</protein>
<evidence type="ECO:0000313" key="3">
    <source>
        <dbReference type="Proteomes" id="UP001567538"/>
    </source>
</evidence>
<dbReference type="EMBL" id="JBEAFC010000008">
    <property type="protein sequence ID" value="KAL1543033.1"/>
    <property type="molecule type" value="Genomic_DNA"/>
</dbReference>
<evidence type="ECO:0000313" key="2">
    <source>
        <dbReference type="EMBL" id="KAL1543033.1"/>
    </source>
</evidence>
<evidence type="ECO:0000256" key="1">
    <source>
        <dbReference type="SAM" id="MobiDB-lite"/>
    </source>
</evidence>
<feature type="compositionally biased region" description="Basic and acidic residues" evidence="1">
    <location>
        <begin position="48"/>
        <end position="67"/>
    </location>
</feature>
<gene>
    <name evidence="2" type="ORF">AAHA92_20052</name>
</gene>
<feature type="compositionally biased region" description="Polar residues" evidence="1">
    <location>
        <begin position="1"/>
        <end position="10"/>
    </location>
</feature>
<proteinExistence type="predicted"/>
<comment type="caution">
    <text evidence="2">The sequence shown here is derived from an EMBL/GenBank/DDBJ whole genome shotgun (WGS) entry which is preliminary data.</text>
</comment>
<feature type="compositionally biased region" description="Polar residues" evidence="1">
    <location>
        <begin position="30"/>
        <end position="47"/>
    </location>
</feature>
<feature type="compositionally biased region" description="Basic and acidic residues" evidence="1">
    <location>
        <begin position="75"/>
        <end position="93"/>
    </location>
</feature>